<keyword evidence="4 9" id="KW-0812">Transmembrane</keyword>
<keyword evidence="8 9" id="KW-0472">Membrane</keyword>
<keyword evidence="5" id="KW-0547">Nucleotide-binding</keyword>
<dbReference type="InterPro" id="IPR011527">
    <property type="entry name" value="ABC1_TM_dom"/>
</dbReference>
<comment type="subcellular location">
    <subcellularLocation>
        <location evidence="1">Cell membrane</location>
        <topology evidence="1">Multi-pass membrane protein</topology>
    </subcellularLocation>
</comment>
<feature type="transmembrane region" description="Helical" evidence="9">
    <location>
        <begin position="122"/>
        <end position="143"/>
    </location>
</feature>
<dbReference type="RefSeq" id="WP_074846025.1">
    <property type="nucleotide sequence ID" value="NZ_FOOE01000021.1"/>
</dbReference>
<reference evidence="12 13" key="1">
    <citation type="submission" date="2016-10" db="EMBL/GenBank/DDBJ databases">
        <authorList>
            <person name="de Groot N.N."/>
        </authorList>
    </citation>
    <scope>NUCLEOTIDE SEQUENCE [LARGE SCALE GENOMIC DNA]</scope>
    <source>
        <strain evidence="12 13">NLAE-zl-G419</strain>
    </source>
</reference>
<proteinExistence type="predicted"/>
<dbReference type="PANTHER" id="PTHR43394">
    <property type="entry name" value="ATP-DEPENDENT PERMEASE MDL1, MITOCHONDRIAL"/>
    <property type="match status" value="1"/>
</dbReference>
<feature type="domain" description="ABC transporter" evidence="10">
    <location>
        <begin position="333"/>
        <end position="566"/>
    </location>
</feature>
<feature type="transmembrane region" description="Helical" evidence="9">
    <location>
        <begin position="12"/>
        <end position="31"/>
    </location>
</feature>
<dbReference type="Proteomes" id="UP000182135">
    <property type="component" value="Unassembled WGS sequence"/>
</dbReference>
<dbReference type="GO" id="GO:0005524">
    <property type="term" value="F:ATP binding"/>
    <property type="evidence" value="ECO:0007669"/>
    <property type="project" value="UniProtKB-KW"/>
</dbReference>
<dbReference type="FunFam" id="3.40.50.300:FF:000221">
    <property type="entry name" value="Multidrug ABC transporter ATP-binding protein"/>
    <property type="match status" value="1"/>
</dbReference>
<keyword evidence="7 9" id="KW-1133">Transmembrane helix</keyword>
<evidence type="ECO:0000256" key="5">
    <source>
        <dbReference type="ARBA" id="ARBA00022741"/>
    </source>
</evidence>
<dbReference type="PROSITE" id="PS00211">
    <property type="entry name" value="ABC_TRANSPORTER_1"/>
    <property type="match status" value="1"/>
</dbReference>
<organism evidence="12 13">
    <name type="scientific">Clostridium cadaveris</name>
    <dbReference type="NCBI Taxonomy" id="1529"/>
    <lineage>
        <taxon>Bacteria</taxon>
        <taxon>Bacillati</taxon>
        <taxon>Bacillota</taxon>
        <taxon>Clostridia</taxon>
        <taxon>Eubacteriales</taxon>
        <taxon>Clostridiaceae</taxon>
        <taxon>Clostridium</taxon>
    </lineage>
</organism>
<feature type="domain" description="ABC transmembrane type-1" evidence="11">
    <location>
        <begin position="20"/>
        <end position="298"/>
    </location>
</feature>
<dbReference type="InterPro" id="IPR039421">
    <property type="entry name" value="Type_1_exporter"/>
</dbReference>
<evidence type="ECO:0000256" key="1">
    <source>
        <dbReference type="ARBA" id="ARBA00004651"/>
    </source>
</evidence>
<dbReference type="Pfam" id="PF00005">
    <property type="entry name" value="ABC_tran"/>
    <property type="match status" value="1"/>
</dbReference>
<keyword evidence="2" id="KW-0813">Transport</keyword>
<dbReference type="PANTHER" id="PTHR43394:SF1">
    <property type="entry name" value="ATP-BINDING CASSETTE SUB-FAMILY B MEMBER 10, MITOCHONDRIAL"/>
    <property type="match status" value="1"/>
</dbReference>
<accession>A0A1I2NGQ0</accession>
<keyword evidence="3" id="KW-1003">Cell membrane</keyword>
<dbReference type="PROSITE" id="PS50929">
    <property type="entry name" value="ABC_TM1F"/>
    <property type="match status" value="1"/>
</dbReference>
<dbReference type="Gene3D" id="3.40.50.300">
    <property type="entry name" value="P-loop containing nucleotide triphosphate hydrolases"/>
    <property type="match status" value="1"/>
</dbReference>
<evidence type="ECO:0000259" key="11">
    <source>
        <dbReference type="PROSITE" id="PS50929"/>
    </source>
</evidence>
<dbReference type="EMBL" id="FOOE01000021">
    <property type="protein sequence ID" value="SFG02210.1"/>
    <property type="molecule type" value="Genomic_DNA"/>
</dbReference>
<evidence type="ECO:0000256" key="2">
    <source>
        <dbReference type="ARBA" id="ARBA00022448"/>
    </source>
</evidence>
<name>A0A1I2NGQ0_9CLOT</name>
<evidence type="ECO:0000256" key="3">
    <source>
        <dbReference type="ARBA" id="ARBA00022475"/>
    </source>
</evidence>
<dbReference type="SUPFAM" id="SSF52540">
    <property type="entry name" value="P-loop containing nucleoside triphosphate hydrolases"/>
    <property type="match status" value="1"/>
</dbReference>
<dbReference type="SMART" id="SM00382">
    <property type="entry name" value="AAA"/>
    <property type="match status" value="1"/>
</dbReference>
<dbReference type="PROSITE" id="PS50893">
    <property type="entry name" value="ABC_TRANSPORTER_2"/>
    <property type="match status" value="1"/>
</dbReference>
<dbReference type="SUPFAM" id="SSF90123">
    <property type="entry name" value="ABC transporter transmembrane region"/>
    <property type="match status" value="1"/>
</dbReference>
<dbReference type="InterPro" id="IPR003439">
    <property type="entry name" value="ABC_transporter-like_ATP-bd"/>
</dbReference>
<evidence type="ECO:0000313" key="12">
    <source>
        <dbReference type="EMBL" id="SFG02210.1"/>
    </source>
</evidence>
<dbReference type="InterPro" id="IPR036640">
    <property type="entry name" value="ABC1_TM_sf"/>
</dbReference>
<evidence type="ECO:0000259" key="10">
    <source>
        <dbReference type="PROSITE" id="PS50893"/>
    </source>
</evidence>
<dbReference type="GO" id="GO:0005886">
    <property type="term" value="C:plasma membrane"/>
    <property type="evidence" value="ECO:0007669"/>
    <property type="project" value="UniProtKB-SubCell"/>
</dbReference>
<dbReference type="GO" id="GO:0016887">
    <property type="term" value="F:ATP hydrolysis activity"/>
    <property type="evidence" value="ECO:0007669"/>
    <property type="project" value="InterPro"/>
</dbReference>
<dbReference type="eggNOG" id="COG1132">
    <property type="taxonomic scope" value="Bacteria"/>
</dbReference>
<dbReference type="CDD" id="cd18542">
    <property type="entry name" value="ABC_6TM_YknU_like"/>
    <property type="match status" value="1"/>
</dbReference>
<dbReference type="InterPro" id="IPR017871">
    <property type="entry name" value="ABC_transporter-like_CS"/>
</dbReference>
<protein>
    <submittedName>
        <fullName evidence="12">ATP-binding cassette, subfamily B</fullName>
    </submittedName>
</protein>
<sequence>MKRIFKYVLKYKILLIVPSIAMLLNILLDMFNPYLTKEIVDKVLIGGNGSLLTPILAALLGITLGRAILGYIKEFVFDYLSTKVNHDIKCELFNHIQSLPFTYFDNTNTGELMSRIGEDVEVIWRTVSFGLRLFVENIIYFVLGSAALFYLNAKLAVACIIIMFPIAFIAMKFEKKISAVYDKISDQNAVMNTTAQENIAGVRLVKAFAREGYEKEKFLNMNRSYYNLNMKQAHIVGNHLPSIEFLTNLSIVIMITFGGYLVMGEGVSIGTLVAFNGYIGNLIWPMRNLGELSNMLAENSASAKKIFKILDEKPDIHSPKVNQYNPGKISGDISFKDVSFKYNDEIILHDINLDVKAGSTIAIMGTTGSGKSSLVNLIGRYYDVCGGEVNIDGVNVKNYNLQKLRETMSIIPQDTFLFSDTIEENIRFSKTDATKYEIERACSLSCASEFINELEDGYDTIIGERGIGLSGGQKQRLCIARSLVKDSSILILDDSTSALDMETEFTLLKNLNENKSKATTFIIAHRISAVKSADLIIFMDHGTIVERGTHEELLKQKGKYYEIYCEQFKDFIEAEEKEVV</sequence>
<dbReference type="GO" id="GO:0015421">
    <property type="term" value="F:ABC-type oligopeptide transporter activity"/>
    <property type="evidence" value="ECO:0007669"/>
    <property type="project" value="TreeGrafter"/>
</dbReference>
<feature type="transmembrane region" description="Helical" evidence="9">
    <location>
        <begin position="51"/>
        <end position="72"/>
    </location>
</feature>
<evidence type="ECO:0000313" key="13">
    <source>
        <dbReference type="Proteomes" id="UP000182135"/>
    </source>
</evidence>
<evidence type="ECO:0000256" key="6">
    <source>
        <dbReference type="ARBA" id="ARBA00022840"/>
    </source>
</evidence>
<dbReference type="AlphaFoldDB" id="A0A1I2NGQ0"/>
<gene>
    <name evidence="12" type="ORF">SAMN04487885_1216</name>
</gene>
<dbReference type="InterPro" id="IPR003593">
    <property type="entry name" value="AAA+_ATPase"/>
</dbReference>
<evidence type="ECO:0000256" key="9">
    <source>
        <dbReference type="SAM" id="Phobius"/>
    </source>
</evidence>
<dbReference type="Gene3D" id="1.20.1560.10">
    <property type="entry name" value="ABC transporter type 1, transmembrane domain"/>
    <property type="match status" value="1"/>
</dbReference>
<keyword evidence="6 12" id="KW-0067">ATP-binding</keyword>
<evidence type="ECO:0000256" key="8">
    <source>
        <dbReference type="ARBA" id="ARBA00023136"/>
    </source>
</evidence>
<evidence type="ECO:0000256" key="7">
    <source>
        <dbReference type="ARBA" id="ARBA00022989"/>
    </source>
</evidence>
<dbReference type="Pfam" id="PF00664">
    <property type="entry name" value="ABC_membrane"/>
    <property type="match status" value="1"/>
</dbReference>
<dbReference type="STRING" id="1529.SAMN04487885_1216"/>
<dbReference type="OrthoDB" id="9762778at2"/>
<keyword evidence="13" id="KW-1185">Reference proteome</keyword>
<evidence type="ECO:0000256" key="4">
    <source>
        <dbReference type="ARBA" id="ARBA00022692"/>
    </source>
</evidence>
<feature type="transmembrane region" description="Helical" evidence="9">
    <location>
        <begin position="149"/>
        <end position="171"/>
    </location>
</feature>
<dbReference type="InterPro" id="IPR027417">
    <property type="entry name" value="P-loop_NTPase"/>
</dbReference>